<feature type="transmembrane region" description="Helical" evidence="6">
    <location>
        <begin position="69"/>
        <end position="90"/>
    </location>
</feature>
<dbReference type="CDD" id="cd15904">
    <property type="entry name" value="TSPO_MBR"/>
    <property type="match status" value="1"/>
</dbReference>
<reference evidence="7 8" key="1">
    <citation type="journal article" date="2013" name="Genome Announc.">
        <title>Draft Genome Sequence of Rhizobium mesoamericanum STM3625, a Nitrogen-Fixing Symbiont of Mimosa pudica Isolated in French Guiana (South America).</title>
        <authorList>
            <person name="Moulin L."/>
            <person name="Mornico D."/>
            <person name="Melkonian R."/>
            <person name="Klonowska A."/>
        </authorList>
    </citation>
    <scope>NUCLEOTIDE SEQUENCE [LARGE SCALE GENOMIC DNA]</scope>
    <source>
        <strain evidence="7 8">STM3625</strain>
    </source>
</reference>
<evidence type="ECO:0000313" key="8">
    <source>
        <dbReference type="Proteomes" id="UP000009319"/>
    </source>
</evidence>
<dbReference type="Pfam" id="PF03073">
    <property type="entry name" value="TspO_MBR"/>
    <property type="match status" value="1"/>
</dbReference>
<evidence type="ECO:0000256" key="3">
    <source>
        <dbReference type="ARBA" id="ARBA00022692"/>
    </source>
</evidence>
<protein>
    <submittedName>
        <fullName evidence="7">Protein crtK</fullName>
    </submittedName>
</protein>
<evidence type="ECO:0000256" key="4">
    <source>
        <dbReference type="ARBA" id="ARBA00022989"/>
    </source>
</evidence>
<dbReference type="GO" id="GO:0033013">
    <property type="term" value="P:tetrapyrrole metabolic process"/>
    <property type="evidence" value="ECO:0007669"/>
    <property type="project" value="UniProtKB-ARBA"/>
</dbReference>
<evidence type="ECO:0000256" key="6">
    <source>
        <dbReference type="SAM" id="Phobius"/>
    </source>
</evidence>
<keyword evidence="4 6" id="KW-1133">Transmembrane helix</keyword>
<feature type="transmembrane region" description="Helical" evidence="6">
    <location>
        <begin position="96"/>
        <end position="114"/>
    </location>
</feature>
<keyword evidence="5 6" id="KW-0472">Membrane</keyword>
<gene>
    <name evidence="7" type="primary">crtK</name>
    <name evidence="7" type="ORF">BN77_1170</name>
</gene>
<dbReference type="PIRSF" id="PIRSF005859">
    <property type="entry name" value="PBR"/>
    <property type="match status" value="1"/>
</dbReference>
<organism evidence="7 8">
    <name type="scientific">Rhizobium mesoamericanum STM3625</name>
    <dbReference type="NCBI Taxonomy" id="1211777"/>
    <lineage>
        <taxon>Bacteria</taxon>
        <taxon>Pseudomonadati</taxon>
        <taxon>Pseudomonadota</taxon>
        <taxon>Alphaproteobacteria</taxon>
        <taxon>Hyphomicrobiales</taxon>
        <taxon>Rhizobiaceae</taxon>
        <taxon>Rhizobium/Agrobacterium group</taxon>
        <taxon>Rhizobium</taxon>
    </lineage>
</organism>
<dbReference type="eggNOG" id="COG3476">
    <property type="taxonomic scope" value="Bacteria"/>
</dbReference>
<dbReference type="InterPro" id="IPR038330">
    <property type="entry name" value="TspO/MBR-related_sf"/>
</dbReference>
<dbReference type="Gene3D" id="1.20.1260.100">
    <property type="entry name" value="TspO/MBR protein"/>
    <property type="match status" value="1"/>
</dbReference>
<dbReference type="Proteomes" id="UP000009319">
    <property type="component" value="Unassembled WGS sequence"/>
</dbReference>
<comment type="similarity">
    <text evidence="2">Belongs to the TspO/BZRP family.</text>
</comment>
<comment type="caution">
    <text evidence="7">The sequence shown here is derived from an EMBL/GenBank/DDBJ whole genome shotgun (WGS) entry which is preliminary data.</text>
</comment>
<feature type="transmembrane region" description="Helical" evidence="6">
    <location>
        <begin position="126"/>
        <end position="149"/>
    </location>
</feature>
<dbReference type="RefSeq" id="WP_007529361.1">
    <property type="nucleotide sequence ID" value="NZ_HF536772.1"/>
</dbReference>
<keyword evidence="8" id="KW-1185">Reference proteome</keyword>
<dbReference type="EMBL" id="CANI01000002">
    <property type="protein sequence ID" value="CCM74060.1"/>
    <property type="molecule type" value="Genomic_DNA"/>
</dbReference>
<accession>K0PRS3</accession>
<evidence type="ECO:0000256" key="5">
    <source>
        <dbReference type="ARBA" id="ARBA00023136"/>
    </source>
</evidence>
<dbReference type="InterPro" id="IPR004307">
    <property type="entry name" value="TspO_MBR"/>
</dbReference>
<evidence type="ECO:0000256" key="2">
    <source>
        <dbReference type="ARBA" id="ARBA00007524"/>
    </source>
</evidence>
<dbReference type="GO" id="GO:0016020">
    <property type="term" value="C:membrane"/>
    <property type="evidence" value="ECO:0007669"/>
    <property type="project" value="UniProtKB-SubCell"/>
</dbReference>
<evidence type="ECO:0000313" key="7">
    <source>
        <dbReference type="EMBL" id="CCM74060.1"/>
    </source>
</evidence>
<dbReference type="AlphaFoldDB" id="K0PRS3"/>
<proteinExistence type="inferred from homology"/>
<dbReference type="STRING" id="1211777.BN77_1170"/>
<feature type="transmembrane region" description="Helical" evidence="6">
    <location>
        <begin position="44"/>
        <end position="62"/>
    </location>
</feature>
<dbReference type="FunFam" id="1.20.1260.100:FF:000001">
    <property type="entry name" value="translocator protein 2"/>
    <property type="match status" value="1"/>
</dbReference>
<dbReference type="PANTHER" id="PTHR10057:SF0">
    <property type="entry name" value="TRANSLOCATOR PROTEIN"/>
    <property type="match status" value="1"/>
</dbReference>
<dbReference type="HOGENOM" id="CLU_091805_2_0_5"/>
<evidence type="ECO:0000256" key="1">
    <source>
        <dbReference type="ARBA" id="ARBA00004141"/>
    </source>
</evidence>
<comment type="subcellular location">
    <subcellularLocation>
        <location evidence="1">Membrane</location>
        <topology evidence="1">Multi-pass membrane protein</topology>
    </subcellularLocation>
</comment>
<name>K0PRS3_9HYPH</name>
<dbReference type="PANTHER" id="PTHR10057">
    <property type="entry name" value="PERIPHERAL-TYPE BENZODIAZEPINE RECEPTOR"/>
    <property type="match status" value="1"/>
</dbReference>
<sequence>MSKALTYVVFIAVALGGGLAIGVNNLPAEWYQSLTKPPFNPPDWIFGPVWLALYALIGIAGARTWLRGHLSVGMLIWAWQMVFNFLWLPFFFGLRMLSASLVIIVLLLALILAFSANRWNSDRTAALLFVPYAAWVGFATLLNASIVYLN</sequence>
<keyword evidence="3 6" id="KW-0812">Transmembrane</keyword>